<comment type="caution">
    <text evidence="1">The sequence shown here is derived from an EMBL/GenBank/DDBJ whole genome shotgun (WGS) entry which is preliminary data.</text>
</comment>
<dbReference type="EMBL" id="SJPF01000002">
    <property type="protein sequence ID" value="TWT34347.1"/>
    <property type="molecule type" value="Genomic_DNA"/>
</dbReference>
<organism evidence="1 2">
    <name type="scientific">Blastopirellula retiformator</name>
    <dbReference type="NCBI Taxonomy" id="2527970"/>
    <lineage>
        <taxon>Bacteria</taxon>
        <taxon>Pseudomonadati</taxon>
        <taxon>Planctomycetota</taxon>
        <taxon>Planctomycetia</taxon>
        <taxon>Pirellulales</taxon>
        <taxon>Pirellulaceae</taxon>
        <taxon>Blastopirellula</taxon>
    </lineage>
</organism>
<name>A0A5C5V911_9BACT</name>
<dbReference type="Proteomes" id="UP000318878">
    <property type="component" value="Unassembled WGS sequence"/>
</dbReference>
<accession>A0A5C5V911</accession>
<reference evidence="1 2" key="1">
    <citation type="submission" date="2019-02" db="EMBL/GenBank/DDBJ databases">
        <title>Deep-cultivation of Planctomycetes and their phenomic and genomic characterization uncovers novel biology.</title>
        <authorList>
            <person name="Wiegand S."/>
            <person name="Jogler M."/>
            <person name="Boedeker C."/>
            <person name="Pinto D."/>
            <person name="Vollmers J."/>
            <person name="Rivas-Marin E."/>
            <person name="Kohn T."/>
            <person name="Peeters S.H."/>
            <person name="Heuer A."/>
            <person name="Rast P."/>
            <person name="Oberbeckmann S."/>
            <person name="Bunk B."/>
            <person name="Jeske O."/>
            <person name="Meyerdierks A."/>
            <person name="Storesund J.E."/>
            <person name="Kallscheuer N."/>
            <person name="Luecker S."/>
            <person name="Lage O.M."/>
            <person name="Pohl T."/>
            <person name="Merkel B.J."/>
            <person name="Hornburger P."/>
            <person name="Mueller R.-W."/>
            <person name="Bruemmer F."/>
            <person name="Labrenz M."/>
            <person name="Spormann A.M."/>
            <person name="Op Den Camp H."/>
            <person name="Overmann J."/>
            <person name="Amann R."/>
            <person name="Jetten M.S.M."/>
            <person name="Mascher T."/>
            <person name="Medema M.H."/>
            <person name="Devos D.P."/>
            <person name="Kaster A.-K."/>
            <person name="Ovreas L."/>
            <person name="Rohde M."/>
            <person name="Galperin M.Y."/>
            <person name="Jogler C."/>
        </authorList>
    </citation>
    <scope>NUCLEOTIDE SEQUENCE [LARGE SCALE GENOMIC DNA]</scope>
    <source>
        <strain evidence="1 2">Enr8</strain>
    </source>
</reference>
<protein>
    <submittedName>
        <fullName evidence="1">Uncharacterized protein</fullName>
    </submittedName>
</protein>
<gene>
    <name evidence="1" type="ORF">Enr8_17410</name>
</gene>
<dbReference type="AlphaFoldDB" id="A0A5C5V911"/>
<proteinExistence type="predicted"/>
<evidence type="ECO:0000313" key="1">
    <source>
        <dbReference type="EMBL" id="TWT34347.1"/>
    </source>
</evidence>
<sequence length="209" mass="23398">MMRKNRCNLIGRRRENILGFTVYYRTTKPISDELSSQLNCAADAICREREWLSCEPISFFDRTDGHLKGGSKPNFSPHPDDVAAFEKVDRPDGTMLDALEVLCELSRRHEVDWEFSHDHDDGPVGYIVSGECDENLLAQIEALDQLTTLISGVQTAPAPAPNIYVEDDLVDDLPENVGDFKTLAEVEVEVAANQEESDEEDPAILKFPS</sequence>
<evidence type="ECO:0000313" key="2">
    <source>
        <dbReference type="Proteomes" id="UP000318878"/>
    </source>
</evidence>
<keyword evidence="2" id="KW-1185">Reference proteome</keyword>